<evidence type="ECO:0000256" key="4">
    <source>
        <dbReference type="ARBA" id="ARBA00014159"/>
    </source>
</evidence>
<name>A0ABW4QHU7_9BACL</name>
<evidence type="ECO:0000256" key="9">
    <source>
        <dbReference type="ARBA" id="ARBA00051231"/>
    </source>
</evidence>
<dbReference type="InterPro" id="IPR001017">
    <property type="entry name" value="DH_E1"/>
</dbReference>
<comment type="caution">
    <text evidence="12">The sequence shown here is derived from an EMBL/GenBank/DDBJ whole genome shotgun (WGS) entry which is preliminary data.</text>
</comment>
<dbReference type="PANTHER" id="PTHR43380:SF1">
    <property type="entry name" value="2-OXOISOVALERATE DEHYDROGENASE SUBUNIT ALPHA, MITOCHONDRIAL"/>
    <property type="match status" value="1"/>
</dbReference>
<sequence length="355" mass="39756">MWIQQQGLQIETAAYIDEQGNALRDDFSINDEELIEMYEWMAKARTFDQRAMKLQRQGRIGTYAPLQGQEAAQIGSAFAMREGDWVYPSYREIGVSLVKGMPMSNFFLYTMGHLEGLAQQQANVFPVQIIIGAQCLHAVGGAWASRYQDEDSVSIAYIGDGGTSEGDFHEALNFAGVYKLPVVFVVQNNQWAISVPIHKQTASTTIAQKALAYGITGIRVDGNDAVAVYETMKAAIEKAQSGEPVLLEAVTFRQGPHTTADDPAKYRLPDEEARWGEKDPLERMKRYITGLGIWDEAQDVALFRQADEEVTEAFSIALAEEKSQVADVFENVFERKTKQLEEQQLDVKGAEYSWR</sequence>
<dbReference type="InterPro" id="IPR029061">
    <property type="entry name" value="THDP-binding"/>
</dbReference>
<dbReference type="NCBIfam" id="TIGR03181">
    <property type="entry name" value="PDH_E1_alph_x"/>
    <property type="match status" value="1"/>
</dbReference>
<dbReference type="EMBL" id="JBHUFW010000005">
    <property type="protein sequence ID" value="MFD1863172.1"/>
    <property type="molecule type" value="Genomic_DNA"/>
</dbReference>
<evidence type="ECO:0000256" key="1">
    <source>
        <dbReference type="ARBA" id="ARBA00001964"/>
    </source>
</evidence>
<evidence type="ECO:0000256" key="3">
    <source>
        <dbReference type="ARBA" id="ARBA00012281"/>
    </source>
</evidence>
<organism evidence="12 13">
    <name type="scientific">Planococcus chinensis</name>
    <dbReference type="NCBI Taxonomy" id="272917"/>
    <lineage>
        <taxon>Bacteria</taxon>
        <taxon>Bacillati</taxon>
        <taxon>Bacillota</taxon>
        <taxon>Bacilli</taxon>
        <taxon>Bacillales</taxon>
        <taxon>Caryophanaceae</taxon>
        <taxon>Planococcus</taxon>
    </lineage>
</organism>
<dbReference type="Gene3D" id="3.40.50.970">
    <property type="match status" value="1"/>
</dbReference>
<evidence type="ECO:0000256" key="6">
    <source>
        <dbReference type="ARBA" id="ARBA00023052"/>
    </source>
</evidence>
<dbReference type="InterPro" id="IPR050771">
    <property type="entry name" value="Alpha-ketoacid_DH_E1_comp"/>
</dbReference>
<evidence type="ECO:0000256" key="10">
    <source>
        <dbReference type="RuleBase" id="RU366007"/>
    </source>
</evidence>
<evidence type="ECO:0000256" key="2">
    <source>
        <dbReference type="ARBA" id="ARBA00011870"/>
    </source>
</evidence>
<dbReference type="RefSeq" id="WP_204892067.1">
    <property type="nucleotide sequence ID" value="NZ_JBHUFW010000005.1"/>
</dbReference>
<gene>
    <name evidence="12" type="primary">pdhA</name>
    <name evidence="12" type="ORF">ACFSDB_09525</name>
</gene>
<dbReference type="SUPFAM" id="SSF52518">
    <property type="entry name" value="Thiamin diphosphate-binding fold (THDP-binding)"/>
    <property type="match status" value="1"/>
</dbReference>
<feature type="domain" description="Dehydrogenase E1 component" evidence="11">
    <location>
        <begin position="39"/>
        <end position="323"/>
    </location>
</feature>
<comment type="catalytic activity">
    <reaction evidence="9 10">
        <text>N(6)-[(R)-lipoyl]-L-lysyl-[protein] + pyruvate + H(+) = N(6)-[(R)-S(8)-acetyldihydrolipoyl]-L-lysyl-[protein] + CO2</text>
        <dbReference type="Rhea" id="RHEA:19189"/>
        <dbReference type="Rhea" id="RHEA-COMP:10474"/>
        <dbReference type="Rhea" id="RHEA-COMP:10478"/>
        <dbReference type="ChEBI" id="CHEBI:15361"/>
        <dbReference type="ChEBI" id="CHEBI:15378"/>
        <dbReference type="ChEBI" id="CHEBI:16526"/>
        <dbReference type="ChEBI" id="CHEBI:83099"/>
        <dbReference type="ChEBI" id="CHEBI:83111"/>
        <dbReference type="EC" id="1.2.4.1"/>
    </reaction>
</comment>
<proteinExistence type="predicted"/>
<dbReference type="PANTHER" id="PTHR43380">
    <property type="entry name" value="2-OXOISOVALERATE DEHYDROGENASE SUBUNIT ALPHA, MITOCHONDRIAL"/>
    <property type="match status" value="1"/>
</dbReference>
<keyword evidence="13" id="KW-1185">Reference proteome</keyword>
<evidence type="ECO:0000259" key="11">
    <source>
        <dbReference type="Pfam" id="PF00676"/>
    </source>
</evidence>
<evidence type="ECO:0000313" key="13">
    <source>
        <dbReference type="Proteomes" id="UP001597273"/>
    </source>
</evidence>
<evidence type="ECO:0000256" key="5">
    <source>
        <dbReference type="ARBA" id="ARBA00023002"/>
    </source>
</evidence>
<dbReference type="InterPro" id="IPR017596">
    <property type="entry name" value="PdhA/BkdA"/>
</dbReference>
<evidence type="ECO:0000256" key="7">
    <source>
        <dbReference type="ARBA" id="ARBA00023317"/>
    </source>
</evidence>
<keyword evidence="6 10" id="KW-0786">Thiamine pyrophosphate</keyword>
<comment type="cofactor">
    <cofactor evidence="1 10">
        <name>thiamine diphosphate</name>
        <dbReference type="ChEBI" id="CHEBI:58937"/>
    </cofactor>
</comment>
<dbReference type="Proteomes" id="UP001597273">
    <property type="component" value="Unassembled WGS sequence"/>
</dbReference>
<protein>
    <recommendedName>
        <fullName evidence="4 10">Pyruvate dehydrogenase E1 component subunit alpha</fullName>
        <ecNumber evidence="3 10">1.2.4.1</ecNumber>
    </recommendedName>
</protein>
<accession>A0ABW4QHU7</accession>
<comment type="subunit">
    <text evidence="2 10">Heterodimer of an alpha and a beta chain.</text>
</comment>
<evidence type="ECO:0000313" key="12">
    <source>
        <dbReference type="EMBL" id="MFD1863172.1"/>
    </source>
</evidence>
<dbReference type="Pfam" id="PF00676">
    <property type="entry name" value="E1_dh"/>
    <property type="match status" value="1"/>
</dbReference>
<dbReference type="EC" id="1.2.4.1" evidence="3 10"/>
<comment type="function">
    <text evidence="8 10">The pyruvate dehydrogenase complex catalyzes the overall conversion of pyruvate to acetyl-CoA and CO(2). It contains multiple copies of three enzymatic components: pyruvate dehydrogenase (E1), dihydrolipoamide acetyltransferase (E2) and lipoamide dehydrogenase (E3).</text>
</comment>
<dbReference type="CDD" id="cd02000">
    <property type="entry name" value="TPP_E1_PDC_ADC_BCADC"/>
    <property type="match status" value="1"/>
</dbReference>
<keyword evidence="7 10" id="KW-0670">Pyruvate</keyword>
<reference evidence="13" key="1">
    <citation type="journal article" date="2019" name="Int. J. Syst. Evol. Microbiol.">
        <title>The Global Catalogue of Microorganisms (GCM) 10K type strain sequencing project: providing services to taxonomists for standard genome sequencing and annotation.</title>
        <authorList>
            <consortium name="The Broad Institute Genomics Platform"/>
            <consortium name="The Broad Institute Genome Sequencing Center for Infectious Disease"/>
            <person name="Wu L."/>
            <person name="Ma J."/>
        </authorList>
    </citation>
    <scope>NUCLEOTIDE SEQUENCE [LARGE SCALE GENOMIC DNA]</scope>
    <source>
        <strain evidence="13">CGMCC 1.15475</strain>
    </source>
</reference>
<evidence type="ECO:0000256" key="8">
    <source>
        <dbReference type="ARBA" id="ARBA00025211"/>
    </source>
</evidence>
<keyword evidence="5 10" id="KW-0560">Oxidoreductase</keyword>